<dbReference type="EMBL" id="CAEZVC010000037">
    <property type="protein sequence ID" value="CAB4621094.1"/>
    <property type="molecule type" value="Genomic_DNA"/>
</dbReference>
<reference evidence="1" key="1">
    <citation type="submission" date="2020-05" db="EMBL/GenBank/DDBJ databases">
        <authorList>
            <person name="Chiriac C."/>
            <person name="Salcher M."/>
            <person name="Ghai R."/>
            <person name="Kavagutti S V."/>
        </authorList>
    </citation>
    <scope>NUCLEOTIDE SEQUENCE</scope>
</reference>
<dbReference type="AlphaFoldDB" id="A0A6J6ICA4"/>
<gene>
    <name evidence="1" type="ORF">UFOPK1906_00775</name>
</gene>
<organism evidence="1">
    <name type="scientific">freshwater metagenome</name>
    <dbReference type="NCBI Taxonomy" id="449393"/>
    <lineage>
        <taxon>unclassified sequences</taxon>
        <taxon>metagenomes</taxon>
        <taxon>ecological metagenomes</taxon>
    </lineage>
</organism>
<proteinExistence type="predicted"/>
<evidence type="ECO:0000313" key="1">
    <source>
        <dbReference type="EMBL" id="CAB4621094.1"/>
    </source>
</evidence>
<dbReference type="PROSITE" id="PS51257">
    <property type="entry name" value="PROKAR_LIPOPROTEIN"/>
    <property type="match status" value="1"/>
</dbReference>
<sequence length="170" mass="17809">MAKTLAGVLALSIAALLFAGCGSDAKTDTTTKESWLFSLQSDGTTGFDQSSSVLSVPVGNLLGFTDRPNRVTRALTPTEFAALWTANGKDSFSADPPNASLTYWNSDGTDAVAHTVIVEITGNVSSTGNVLSMTLQILSPSGVVIPTKMYRASVFIDPVTLEFVPAGLQF</sequence>
<protein>
    <submittedName>
        <fullName evidence="1">Unannotated protein</fullName>
    </submittedName>
</protein>
<name>A0A6J6ICA4_9ZZZZ</name>
<accession>A0A6J6ICA4</accession>